<keyword evidence="2" id="KW-1185">Reference proteome</keyword>
<sequence length="204" mass="22486">MTGPVLAAPAGAVTQAGTQVSSRAGAHHRVATKARIVFVKNEQNPFASKVVWRQWQRSAGGWRLVDTAEWRAGSGLGGARGRSSCVRNVGWLPNGTYTARPYTDYHGNVIHGRAFRLSNHACGRGTVRHNLFLHTETGPGNHQCANRPGDQACRWEFPAINDYRSNGCIKLSPTDIAALMRHYRRWAAHARAVDLHRFRLVVTG</sequence>
<proteinExistence type="predicted"/>
<organism evidence="1 2">
    <name type="scientific">Nocardioides mangrovicus</name>
    <dbReference type="NCBI Taxonomy" id="2478913"/>
    <lineage>
        <taxon>Bacteria</taxon>
        <taxon>Bacillati</taxon>
        <taxon>Actinomycetota</taxon>
        <taxon>Actinomycetes</taxon>
        <taxon>Propionibacteriales</taxon>
        <taxon>Nocardioidaceae</taxon>
        <taxon>Nocardioides</taxon>
    </lineage>
</organism>
<dbReference type="AlphaFoldDB" id="A0A3L8P048"/>
<dbReference type="Proteomes" id="UP000281708">
    <property type="component" value="Unassembled WGS sequence"/>
</dbReference>
<accession>A0A3L8P048</accession>
<protein>
    <recommendedName>
        <fullName evidence="3">YkuD domain-containing protein</fullName>
    </recommendedName>
</protein>
<evidence type="ECO:0000313" key="2">
    <source>
        <dbReference type="Proteomes" id="UP000281708"/>
    </source>
</evidence>
<evidence type="ECO:0008006" key="3">
    <source>
        <dbReference type="Google" id="ProtNLM"/>
    </source>
</evidence>
<evidence type="ECO:0000313" key="1">
    <source>
        <dbReference type="EMBL" id="RLV48287.1"/>
    </source>
</evidence>
<dbReference type="EMBL" id="RDBE01000010">
    <property type="protein sequence ID" value="RLV48287.1"/>
    <property type="molecule type" value="Genomic_DNA"/>
</dbReference>
<name>A0A3L8P048_9ACTN</name>
<comment type="caution">
    <text evidence="1">The sequence shown here is derived from an EMBL/GenBank/DDBJ whole genome shotgun (WGS) entry which is preliminary data.</text>
</comment>
<gene>
    <name evidence="1" type="ORF">D9V37_19785</name>
</gene>
<reference evidence="1 2" key="1">
    <citation type="submission" date="2018-10" db="EMBL/GenBank/DDBJ databases">
        <title>Marmoricola sp. 4Q3S-7 whole genome shotgun sequence.</title>
        <authorList>
            <person name="Li F."/>
        </authorList>
    </citation>
    <scope>NUCLEOTIDE SEQUENCE [LARGE SCALE GENOMIC DNA]</scope>
    <source>
        <strain evidence="1 2">4Q3S-7</strain>
    </source>
</reference>